<evidence type="ECO:0000313" key="2">
    <source>
        <dbReference type="Proteomes" id="UP001209878"/>
    </source>
</evidence>
<dbReference type="EMBL" id="JAODUO010000488">
    <property type="protein sequence ID" value="KAK2179472.1"/>
    <property type="molecule type" value="Genomic_DNA"/>
</dbReference>
<protein>
    <submittedName>
        <fullName evidence="1">Uncharacterized protein</fullName>
    </submittedName>
</protein>
<gene>
    <name evidence="1" type="ORF">NP493_488g00021</name>
</gene>
<dbReference type="Proteomes" id="UP001209878">
    <property type="component" value="Unassembled WGS sequence"/>
</dbReference>
<sequence>MAVTEKLAESPGSNARPSKYLSVFQISASFDHLSMSPRLVTRLCISAFPGFFPARCRYDGAWNGYDYDCCRNRRSNFFYPSLVKPVPYYYRQESYVRPLPLEPMCHCVWKLRESYCERYSGWQSTVCNGCGSYVYCRYGALWTPHSLQEMPLEQTPL</sequence>
<accession>A0AAD9KXN2</accession>
<name>A0AAD9KXN2_RIDPI</name>
<proteinExistence type="predicted"/>
<dbReference type="AlphaFoldDB" id="A0AAD9KXN2"/>
<keyword evidence="2" id="KW-1185">Reference proteome</keyword>
<organism evidence="1 2">
    <name type="scientific">Ridgeia piscesae</name>
    <name type="common">Tubeworm</name>
    <dbReference type="NCBI Taxonomy" id="27915"/>
    <lineage>
        <taxon>Eukaryota</taxon>
        <taxon>Metazoa</taxon>
        <taxon>Spiralia</taxon>
        <taxon>Lophotrochozoa</taxon>
        <taxon>Annelida</taxon>
        <taxon>Polychaeta</taxon>
        <taxon>Sedentaria</taxon>
        <taxon>Canalipalpata</taxon>
        <taxon>Sabellida</taxon>
        <taxon>Siboglinidae</taxon>
        <taxon>Ridgeia</taxon>
    </lineage>
</organism>
<evidence type="ECO:0000313" key="1">
    <source>
        <dbReference type="EMBL" id="KAK2179472.1"/>
    </source>
</evidence>
<comment type="caution">
    <text evidence="1">The sequence shown here is derived from an EMBL/GenBank/DDBJ whole genome shotgun (WGS) entry which is preliminary data.</text>
</comment>
<reference evidence="1" key="1">
    <citation type="journal article" date="2023" name="Mol. Biol. Evol.">
        <title>Third-Generation Sequencing Reveals the Adaptive Role of the Epigenome in Three Deep-Sea Polychaetes.</title>
        <authorList>
            <person name="Perez M."/>
            <person name="Aroh O."/>
            <person name="Sun Y."/>
            <person name="Lan Y."/>
            <person name="Juniper S.K."/>
            <person name="Young C.R."/>
            <person name="Angers B."/>
            <person name="Qian P.Y."/>
        </authorList>
    </citation>
    <scope>NUCLEOTIDE SEQUENCE</scope>
    <source>
        <strain evidence="1">R07B-5</strain>
    </source>
</reference>